<dbReference type="Gene3D" id="3.40.50.720">
    <property type="entry name" value="NAD(P)-binding Rossmann-like Domain"/>
    <property type="match status" value="1"/>
</dbReference>
<comment type="caution">
    <text evidence="4">The sequence shown here is derived from an EMBL/GenBank/DDBJ whole genome shotgun (WGS) entry which is preliminary data.</text>
</comment>
<dbReference type="Pfam" id="PF05368">
    <property type="entry name" value="NmrA"/>
    <property type="match status" value="1"/>
</dbReference>
<evidence type="ECO:0000256" key="1">
    <source>
        <dbReference type="ARBA" id="ARBA00022857"/>
    </source>
</evidence>
<evidence type="ECO:0000259" key="3">
    <source>
        <dbReference type="Pfam" id="PF05368"/>
    </source>
</evidence>
<keyword evidence="1" id="KW-0521">NADP</keyword>
<reference evidence="4 5" key="1">
    <citation type="submission" date="2020-07" db="EMBL/GenBank/DDBJ databases">
        <title>Trichoderma asperellum IC-1 whole genome shotgun sequence.</title>
        <authorList>
            <person name="Kanamasa S."/>
            <person name="Takahashi H."/>
        </authorList>
    </citation>
    <scope>NUCLEOTIDE SEQUENCE [LARGE SCALE GENOMIC DNA]</scope>
    <source>
        <strain evidence="4 5">IC-1</strain>
    </source>
</reference>
<organism evidence="4 5">
    <name type="scientific">Trichoderma asperellum</name>
    <name type="common">Filamentous fungus</name>
    <dbReference type="NCBI Taxonomy" id="101201"/>
    <lineage>
        <taxon>Eukaryota</taxon>
        <taxon>Fungi</taxon>
        <taxon>Dikarya</taxon>
        <taxon>Ascomycota</taxon>
        <taxon>Pezizomycotina</taxon>
        <taxon>Sordariomycetes</taxon>
        <taxon>Hypocreomycetidae</taxon>
        <taxon>Hypocreales</taxon>
        <taxon>Hypocreaceae</taxon>
        <taxon>Trichoderma</taxon>
    </lineage>
</organism>
<dbReference type="EMBL" id="BLZH01000014">
    <property type="protein sequence ID" value="GFP59654.1"/>
    <property type="molecule type" value="Genomic_DNA"/>
</dbReference>
<dbReference type="OrthoDB" id="9984533at2759"/>
<dbReference type="PANTHER" id="PTHR47706:SF9">
    <property type="entry name" value="NMRA-LIKE DOMAIN-CONTAINING PROTEIN-RELATED"/>
    <property type="match status" value="1"/>
</dbReference>
<name>A0A6V8R3N3_TRIAP</name>
<dbReference type="PANTHER" id="PTHR47706">
    <property type="entry name" value="NMRA-LIKE FAMILY PROTEIN"/>
    <property type="match status" value="1"/>
</dbReference>
<gene>
    <name evidence="4" type="ORF">TASIC1_0014007600</name>
</gene>
<accession>A0A6V8R3N3</accession>
<protein>
    <submittedName>
        <fullName evidence="4">Isoflavone reductase homolog IRL</fullName>
    </submittedName>
</protein>
<proteinExistence type="predicted"/>
<dbReference type="Proteomes" id="UP000517252">
    <property type="component" value="Unassembled WGS sequence"/>
</dbReference>
<keyword evidence="2" id="KW-0560">Oxidoreductase</keyword>
<dbReference type="InterPro" id="IPR008030">
    <property type="entry name" value="NmrA-like"/>
</dbReference>
<evidence type="ECO:0000256" key="2">
    <source>
        <dbReference type="ARBA" id="ARBA00023002"/>
    </source>
</evidence>
<sequence>MSEIKKVIVVGAGGFLNPIVISSLQSHGFSVSVLVRNTSNVVPPAGITVYRTDYSGSSLLLAFKDQDAVVNTITMPDFEAQKKMIDIAVLAGVKRFIPAEFGIDTSKEETVEIMTFLKMKPQIIQYLRSIQDKITWTGIITGPFFDWSLRQGFFSFDVPSRTAYIHQPGHHTHRFSWSNLANVAEAVAHVLLSKNFPIVDNRYVHVRSFNASQDEILQSLISATKRVDIARGRDHTEWKIVDVGLEEKVLEARNKLAQGDTDSLGYILSKAIYRTGGNYDLEGVVMNEKLGMELEESLDATVEREVTKLLP</sequence>
<evidence type="ECO:0000313" key="4">
    <source>
        <dbReference type="EMBL" id="GFP59654.1"/>
    </source>
</evidence>
<dbReference type="AlphaFoldDB" id="A0A6V8R3N3"/>
<dbReference type="GO" id="GO:0016491">
    <property type="term" value="F:oxidoreductase activity"/>
    <property type="evidence" value="ECO:0007669"/>
    <property type="project" value="UniProtKB-KW"/>
</dbReference>
<dbReference type="InterPro" id="IPR036291">
    <property type="entry name" value="NAD(P)-bd_dom_sf"/>
</dbReference>
<dbReference type="InterPro" id="IPR051609">
    <property type="entry name" value="NmrA/Isoflavone_reductase-like"/>
</dbReference>
<dbReference type="SUPFAM" id="SSF51735">
    <property type="entry name" value="NAD(P)-binding Rossmann-fold domains"/>
    <property type="match status" value="1"/>
</dbReference>
<evidence type="ECO:0000313" key="5">
    <source>
        <dbReference type="Proteomes" id="UP000517252"/>
    </source>
</evidence>
<feature type="domain" description="NmrA-like" evidence="3">
    <location>
        <begin position="5"/>
        <end position="194"/>
    </location>
</feature>